<sequence length="251" mass="27365">MLTAALFLAGGPPAAARAPEMSAPLTQIAGTWAAAAKGCPHLDQRVTIIPENEQVTDGRAAENLSCRVKRATPHRASVALALVCDFGADGPLSFETTATATRTGPKTLTYTTRFIGGEPHAEKLVLCERPNDVAAKPGTPDPAQPHYVLPPLRTGEYYEGQAYPADYDERRQELLGAKAKPLPRAKDEVCARDFCRKYPEIRACYADYCVGRWERADGATLDYVVKPETLEVLKIVCRDTCSADEIRPHVR</sequence>
<reference evidence="1 2" key="1">
    <citation type="submission" date="2015-03" db="EMBL/GenBank/DDBJ databases">
        <title>Genome sequencing of Methylobacterium tarhaniae DSM 25844.</title>
        <authorList>
            <person name="Chaudhry V."/>
            <person name="Patil P.B."/>
        </authorList>
    </citation>
    <scope>NUCLEOTIDE SEQUENCE [LARGE SCALE GENOMIC DNA]</scope>
    <source>
        <strain evidence="1 2">DSM 25844</strain>
    </source>
</reference>
<proteinExistence type="predicted"/>
<dbReference type="EMBL" id="LABZ01000250">
    <property type="protein sequence ID" value="KMO31267.1"/>
    <property type="molecule type" value="Genomic_DNA"/>
</dbReference>
<evidence type="ECO:0000313" key="2">
    <source>
        <dbReference type="Proteomes" id="UP000036449"/>
    </source>
</evidence>
<protein>
    <submittedName>
        <fullName evidence="1">Uncharacterized protein</fullName>
    </submittedName>
</protein>
<dbReference type="PATRIC" id="fig|1187852.3.peg.3685"/>
<organism evidence="1 2">
    <name type="scientific">Methylobacterium tarhaniae</name>
    <dbReference type="NCBI Taxonomy" id="1187852"/>
    <lineage>
        <taxon>Bacteria</taxon>
        <taxon>Pseudomonadati</taxon>
        <taxon>Pseudomonadota</taxon>
        <taxon>Alphaproteobacteria</taxon>
        <taxon>Hyphomicrobiales</taxon>
        <taxon>Methylobacteriaceae</taxon>
        <taxon>Methylobacterium</taxon>
    </lineage>
</organism>
<comment type="caution">
    <text evidence="1">The sequence shown here is derived from an EMBL/GenBank/DDBJ whole genome shotgun (WGS) entry which is preliminary data.</text>
</comment>
<dbReference type="AlphaFoldDB" id="A0A0J6SC14"/>
<accession>A0A0J6SC14</accession>
<gene>
    <name evidence="1" type="ORF">VQ03_27500</name>
</gene>
<keyword evidence="2" id="KW-1185">Reference proteome</keyword>
<name>A0A0J6SC14_9HYPH</name>
<evidence type="ECO:0000313" key="1">
    <source>
        <dbReference type="EMBL" id="KMO31267.1"/>
    </source>
</evidence>
<dbReference type="Proteomes" id="UP000036449">
    <property type="component" value="Unassembled WGS sequence"/>
</dbReference>